<dbReference type="InParanoid" id="A0A0C2WYT3"/>
<protein>
    <submittedName>
        <fullName evidence="3">Uncharacterized protein</fullName>
    </submittedName>
</protein>
<dbReference type="Proteomes" id="UP000054549">
    <property type="component" value="Unassembled WGS sequence"/>
</dbReference>
<keyword evidence="2" id="KW-0472">Membrane</keyword>
<dbReference type="EMBL" id="KN818283">
    <property type="protein sequence ID" value="KIL61548.1"/>
    <property type="molecule type" value="Genomic_DNA"/>
</dbReference>
<keyword evidence="4" id="KW-1185">Reference proteome</keyword>
<dbReference type="HOGENOM" id="CLU_067862_2_1_1"/>
<dbReference type="STRING" id="946122.A0A0C2WYT3"/>
<dbReference type="PANTHER" id="PTHR35519:SF2">
    <property type="entry name" value="PH DOMAIN PROTEIN"/>
    <property type="match status" value="1"/>
</dbReference>
<gene>
    <name evidence="3" type="ORF">M378DRAFT_166833</name>
</gene>
<organism evidence="3 4">
    <name type="scientific">Amanita muscaria (strain Koide BX008)</name>
    <dbReference type="NCBI Taxonomy" id="946122"/>
    <lineage>
        <taxon>Eukaryota</taxon>
        <taxon>Fungi</taxon>
        <taxon>Dikarya</taxon>
        <taxon>Basidiomycota</taxon>
        <taxon>Agaricomycotina</taxon>
        <taxon>Agaricomycetes</taxon>
        <taxon>Agaricomycetidae</taxon>
        <taxon>Agaricales</taxon>
        <taxon>Pluteineae</taxon>
        <taxon>Amanitaceae</taxon>
        <taxon>Amanita</taxon>
    </lineage>
</organism>
<proteinExistence type="predicted"/>
<reference evidence="3 4" key="1">
    <citation type="submission" date="2014-04" db="EMBL/GenBank/DDBJ databases">
        <title>Evolutionary Origins and Diversification of the Mycorrhizal Mutualists.</title>
        <authorList>
            <consortium name="DOE Joint Genome Institute"/>
            <consortium name="Mycorrhizal Genomics Consortium"/>
            <person name="Kohler A."/>
            <person name="Kuo A."/>
            <person name="Nagy L.G."/>
            <person name="Floudas D."/>
            <person name="Copeland A."/>
            <person name="Barry K.W."/>
            <person name="Cichocki N."/>
            <person name="Veneault-Fourrey C."/>
            <person name="LaButti K."/>
            <person name="Lindquist E.A."/>
            <person name="Lipzen A."/>
            <person name="Lundell T."/>
            <person name="Morin E."/>
            <person name="Murat C."/>
            <person name="Riley R."/>
            <person name="Ohm R."/>
            <person name="Sun H."/>
            <person name="Tunlid A."/>
            <person name="Henrissat B."/>
            <person name="Grigoriev I.V."/>
            <person name="Hibbett D.S."/>
            <person name="Martin F."/>
        </authorList>
    </citation>
    <scope>NUCLEOTIDE SEQUENCE [LARGE SCALE GENOMIC DNA]</scope>
    <source>
        <strain evidence="3 4">Koide BX008</strain>
    </source>
</reference>
<evidence type="ECO:0000256" key="2">
    <source>
        <dbReference type="SAM" id="Phobius"/>
    </source>
</evidence>
<dbReference type="OrthoDB" id="2103474at2759"/>
<sequence length="212" mass="23443">PLYDYTVNSKGKKSRSKRALPPGLSKRDAQILQSVQIRAHHLDRGFSLLSMRFGWAFLISLVPVAGAVADACLNYALVIRRARQDGFQFSRVSVGFSIIPIAGDICLAAWKANSRNAVLLMEFLRLRGEEALKRQEVVDDDVAEFPEPGGSRSGTRTTTGAIANTKKGWFAGWRGRRDNGKRPESNCDDNELIKAPPADEKGRFVERIPDDG</sequence>
<dbReference type="Pfam" id="PF13430">
    <property type="entry name" value="DUF4112"/>
    <property type="match status" value="1"/>
</dbReference>
<evidence type="ECO:0000256" key="1">
    <source>
        <dbReference type="SAM" id="MobiDB-lite"/>
    </source>
</evidence>
<feature type="non-terminal residue" evidence="3">
    <location>
        <position position="1"/>
    </location>
</feature>
<dbReference type="PANTHER" id="PTHR35519">
    <property type="entry name" value="MEMBRANE PROTEINS"/>
    <property type="match status" value="1"/>
</dbReference>
<evidence type="ECO:0000313" key="3">
    <source>
        <dbReference type="EMBL" id="KIL61548.1"/>
    </source>
</evidence>
<dbReference type="InterPro" id="IPR025187">
    <property type="entry name" value="DUF4112"/>
</dbReference>
<feature type="compositionally biased region" description="Basic and acidic residues" evidence="1">
    <location>
        <begin position="197"/>
        <end position="212"/>
    </location>
</feature>
<accession>A0A0C2WYT3</accession>
<dbReference type="AlphaFoldDB" id="A0A0C2WYT3"/>
<feature type="transmembrane region" description="Helical" evidence="2">
    <location>
        <begin position="53"/>
        <end position="77"/>
    </location>
</feature>
<name>A0A0C2WYT3_AMAMK</name>
<feature type="region of interest" description="Disordered" evidence="1">
    <location>
        <begin position="173"/>
        <end position="212"/>
    </location>
</feature>
<feature type="compositionally biased region" description="Basic and acidic residues" evidence="1">
    <location>
        <begin position="175"/>
        <end position="185"/>
    </location>
</feature>
<keyword evidence="2" id="KW-0812">Transmembrane</keyword>
<keyword evidence="2" id="KW-1133">Transmembrane helix</keyword>
<evidence type="ECO:0000313" key="4">
    <source>
        <dbReference type="Proteomes" id="UP000054549"/>
    </source>
</evidence>